<evidence type="ECO:0000313" key="2">
    <source>
        <dbReference type="EMBL" id="QDT95491.1"/>
    </source>
</evidence>
<protein>
    <submittedName>
        <fullName evidence="2">Outer membrane protein assembly factor BamB</fullName>
    </submittedName>
</protein>
<dbReference type="SUPFAM" id="SSF50998">
    <property type="entry name" value="Quinoprotein alcohol dehydrogenase-like"/>
    <property type="match status" value="1"/>
</dbReference>
<feature type="domain" description="Pyrrolo-quinoline quinone repeat" evidence="1">
    <location>
        <begin position="33"/>
        <end position="105"/>
    </location>
</feature>
<dbReference type="InterPro" id="IPR011047">
    <property type="entry name" value="Quinoprotein_ADH-like_sf"/>
</dbReference>
<dbReference type="InterPro" id="IPR015943">
    <property type="entry name" value="WD40/YVTN_repeat-like_dom_sf"/>
</dbReference>
<evidence type="ECO:0000259" key="1">
    <source>
        <dbReference type="Pfam" id="PF13360"/>
    </source>
</evidence>
<gene>
    <name evidence="2" type="primary">bamB_1</name>
    <name evidence="2" type="ORF">V144x_09340</name>
</gene>
<dbReference type="RefSeq" id="WP_144982022.1">
    <property type="nucleotide sequence ID" value="NZ_CP037920.1"/>
</dbReference>
<dbReference type="KEGG" id="gaw:V144x_09340"/>
<dbReference type="AlphaFoldDB" id="A0A517VR42"/>
<dbReference type="InterPro" id="IPR002372">
    <property type="entry name" value="PQQ_rpt_dom"/>
</dbReference>
<evidence type="ECO:0000313" key="3">
    <source>
        <dbReference type="Proteomes" id="UP000318704"/>
    </source>
</evidence>
<proteinExistence type="predicted"/>
<dbReference type="Gene3D" id="2.130.10.10">
    <property type="entry name" value="YVTN repeat-like/Quinoprotein amine dehydrogenase"/>
    <property type="match status" value="1"/>
</dbReference>
<dbReference type="Proteomes" id="UP000318704">
    <property type="component" value="Chromosome"/>
</dbReference>
<dbReference type="Pfam" id="PF13360">
    <property type="entry name" value="PQQ_2"/>
    <property type="match status" value="1"/>
</dbReference>
<dbReference type="EMBL" id="CP037920">
    <property type="protein sequence ID" value="QDT95491.1"/>
    <property type="molecule type" value="Genomic_DNA"/>
</dbReference>
<accession>A0A517VR42</accession>
<organism evidence="2 3">
    <name type="scientific">Gimesia aquarii</name>
    <dbReference type="NCBI Taxonomy" id="2527964"/>
    <lineage>
        <taxon>Bacteria</taxon>
        <taxon>Pseudomonadati</taxon>
        <taxon>Planctomycetota</taxon>
        <taxon>Planctomycetia</taxon>
        <taxon>Planctomycetales</taxon>
        <taxon>Planctomycetaceae</taxon>
        <taxon>Gimesia</taxon>
    </lineage>
</organism>
<reference evidence="2 3" key="1">
    <citation type="submission" date="2019-03" db="EMBL/GenBank/DDBJ databases">
        <title>Deep-cultivation of Planctomycetes and their phenomic and genomic characterization uncovers novel biology.</title>
        <authorList>
            <person name="Wiegand S."/>
            <person name="Jogler M."/>
            <person name="Boedeker C."/>
            <person name="Pinto D."/>
            <person name="Vollmers J."/>
            <person name="Rivas-Marin E."/>
            <person name="Kohn T."/>
            <person name="Peeters S.H."/>
            <person name="Heuer A."/>
            <person name="Rast P."/>
            <person name="Oberbeckmann S."/>
            <person name="Bunk B."/>
            <person name="Jeske O."/>
            <person name="Meyerdierks A."/>
            <person name="Storesund J.E."/>
            <person name="Kallscheuer N."/>
            <person name="Luecker S."/>
            <person name="Lage O.M."/>
            <person name="Pohl T."/>
            <person name="Merkel B.J."/>
            <person name="Hornburger P."/>
            <person name="Mueller R.-W."/>
            <person name="Bruemmer F."/>
            <person name="Labrenz M."/>
            <person name="Spormann A.M."/>
            <person name="Op den Camp H."/>
            <person name="Overmann J."/>
            <person name="Amann R."/>
            <person name="Jetten M.S.M."/>
            <person name="Mascher T."/>
            <person name="Medema M.H."/>
            <person name="Devos D.P."/>
            <person name="Kaster A.-K."/>
            <person name="Ovreas L."/>
            <person name="Rohde M."/>
            <person name="Galperin M.Y."/>
            <person name="Jogler C."/>
        </authorList>
    </citation>
    <scope>NUCLEOTIDE SEQUENCE [LARGE SCALE GENOMIC DNA]</scope>
    <source>
        <strain evidence="2 3">V144</strain>
    </source>
</reference>
<sequence>MSDGFLDDMEDSRRRSKEPQSFSIADLLFVSFNSRVIALDRDTGDMIWNWKTPKGRSNYVSILVDDDQLFASVDGYTYCLDPLTGRQIWFNPLKGFGYGIPSLATAQFNSNTSAAAEILAREQRRQQTGG</sequence>
<name>A0A517VR42_9PLAN</name>